<dbReference type="EMBL" id="JAFBCY010000003">
    <property type="protein sequence ID" value="MBM7852060.1"/>
    <property type="molecule type" value="Genomic_DNA"/>
</dbReference>
<dbReference type="SUPFAM" id="SSF103473">
    <property type="entry name" value="MFS general substrate transporter"/>
    <property type="match status" value="1"/>
</dbReference>
<evidence type="ECO:0000313" key="11">
    <source>
        <dbReference type="Proteomes" id="UP000758856"/>
    </source>
</evidence>
<feature type="transmembrane region" description="Helical" evidence="7">
    <location>
        <begin position="143"/>
        <end position="165"/>
    </location>
</feature>
<accession>A0A9W6IW52</accession>
<dbReference type="AlphaFoldDB" id="A0A9W6IW52"/>
<feature type="transmembrane region" description="Helical" evidence="7">
    <location>
        <begin position="171"/>
        <end position="193"/>
    </location>
</feature>
<evidence type="ECO:0000256" key="7">
    <source>
        <dbReference type="SAM" id="Phobius"/>
    </source>
</evidence>
<evidence type="ECO:0000259" key="8">
    <source>
        <dbReference type="PROSITE" id="PS50850"/>
    </source>
</evidence>
<name>A0A9W6IW52_9HYPH</name>
<dbReference type="Gene3D" id="1.20.1250.20">
    <property type="entry name" value="MFS general substrate transporter like domains"/>
    <property type="match status" value="1"/>
</dbReference>
<dbReference type="Pfam" id="PF07690">
    <property type="entry name" value="MFS_1"/>
    <property type="match status" value="1"/>
</dbReference>
<keyword evidence="11" id="KW-1185">Reference proteome</keyword>
<keyword evidence="4 7" id="KW-0812">Transmembrane</keyword>
<dbReference type="InterPro" id="IPR011701">
    <property type="entry name" value="MFS"/>
</dbReference>
<feature type="transmembrane region" description="Helical" evidence="7">
    <location>
        <begin position="110"/>
        <end position="131"/>
    </location>
</feature>
<evidence type="ECO:0000256" key="5">
    <source>
        <dbReference type="ARBA" id="ARBA00022989"/>
    </source>
</evidence>
<evidence type="ECO:0000313" key="9">
    <source>
        <dbReference type="EMBL" id="GLK56265.1"/>
    </source>
</evidence>
<keyword evidence="2" id="KW-0813">Transport</keyword>
<feature type="transmembrane region" description="Helical" evidence="7">
    <location>
        <begin position="205"/>
        <end position="226"/>
    </location>
</feature>
<feature type="transmembrane region" description="Helical" evidence="7">
    <location>
        <begin position="20"/>
        <end position="42"/>
    </location>
</feature>
<dbReference type="PRINTS" id="PR01036">
    <property type="entry name" value="TCRTETB"/>
</dbReference>
<feature type="transmembrane region" description="Helical" evidence="7">
    <location>
        <begin position="404"/>
        <end position="431"/>
    </location>
</feature>
<dbReference type="Proteomes" id="UP001143400">
    <property type="component" value="Unassembled WGS sequence"/>
</dbReference>
<feature type="transmembrane region" description="Helical" evidence="7">
    <location>
        <begin position="340"/>
        <end position="359"/>
    </location>
</feature>
<reference evidence="9" key="3">
    <citation type="submission" date="2023-01" db="EMBL/GenBank/DDBJ databases">
        <authorList>
            <person name="Sun Q."/>
            <person name="Evtushenko L."/>
        </authorList>
    </citation>
    <scope>NUCLEOTIDE SEQUENCE</scope>
    <source>
        <strain evidence="9">VKM B-1606</strain>
    </source>
</reference>
<keyword evidence="6 7" id="KW-0472">Membrane</keyword>
<feature type="transmembrane region" description="Helical" evidence="7">
    <location>
        <begin position="54"/>
        <end position="73"/>
    </location>
</feature>
<dbReference type="InterPro" id="IPR036259">
    <property type="entry name" value="MFS_trans_sf"/>
</dbReference>
<dbReference type="GO" id="GO:0022857">
    <property type="term" value="F:transmembrane transporter activity"/>
    <property type="evidence" value="ECO:0007669"/>
    <property type="project" value="InterPro"/>
</dbReference>
<organism evidence="9 12">
    <name type="scientific">Methylopila capsulata</name>
    <dbReference type="NCBI Taxonomy" id="61654"/>
    <lineage>
        <taxon>Bacteria</taxon>
        <taxon>Pseudomonadati</taxon>
        <taxon>Pseudomonadota</taxon>
        <taxon>Alphaproteobacteria</taxon>
        <taxon>Hyphomicrobiales</taxon>
        <taxon>Methylopilaceae</taxon>
        <taxon>Methylopila</taxon>
    </lineage>
</organism>
<dbReference type="PANTHER" id="PTHR23501:SF197">
    <property type="entry name" value="COMD"/>
    <property type="match status" value="1"/>
</dbReference>
<feature type="transmembrane region" description="Helical" evidence="7">
    <location>
        <begin position="311"/>
        <end position="333"/>
    </location>
</feature>
<evidence type="ECO:0000256" key="4">
    <source>
        <dbReference type="ARBA" id="ARBA00022692"/>
    </source>
</evidence>
<feature type="domain" description="Major facilitator superfamily (MFS) profile" evidence="8">
    <location>
        <begin position="20"/>
        <end position="474"/>
    </location>
</feature>
<protein>
    <submittedName>
        <fullName evidence="10">EmrB/QacA subfamily drug resistance transporter</fullName>
    </submittedName>
    <submittedName>
        <fullName evidence="9">MFS transporter</fullName>
    </submittedName>
</protein>
<dbReference type="RefSeq" id="WP_204950494.1">
    <property type="nucleotide sequence ID" value="NZ_BSFF01000003.1"/>
</dbReference>
<keyword evidence="5 7" id="KW-1133">Transmembrane helix</keyword>
<evidence type="ECO:0000313" key="10">
    <source>
        <dbReference type="EMBL" id="MBM7852060.1"/>
    </source>
</evidence>
<reference evidence="9" key="1">
    <citation type="journal article" date="2014" name="Int. J. Syst. Evol. Microbiol.">
        <title>Complete genome sequence of Corynebacterium casei LMG S-19264T (=DSM 44701T), isolated from a smear-ripened cheese.</title>
        <authorList>
            <consortium name="US DOE Joint Genome Institute (JGI-PGF)"/>
            <person name="Walter F."/>
            <person name="Albersmeier A."/>
            <person name="Kalinowski J."/>
            <person name="Ruckert C."/>
        </authorList>
    </citation>
    <scope>NUCLEOTIDE SEQUENCE</scope>
    <source>
        <strain evidence="9">VKM B-1606</strain>
    </source>
</reference>
<dbReference type="FunFam" id="1.20.1720.10:FF:000004">
    <property type="entry name" value="EmrB/QacA family drug resistance transporter"/>
    <property type="match status" value="1"/>
</dbReference>
<evidence type="ECO:0000256" key="1">
    <source>
        <dbReference type="ARBA" id="ARBA00004651"/>
    </source>
</evidence>
<comment type="caution">
    <text evidence="9">The sequence shown here is derived from an EMBL/GenBank/DDBJ whole genome shotgun (WGS) entry which is preliminary data.</text>
</comment>
<feature type="transmembrane region" description="Helical" evidence="7">
    <location>
        <begin position="272"/>
        <end position="299"/>
    </location>
</feature>
<feature type="transmembrane region" description="Helical" evidence="7">
    <location>
        <begin position="451"/>
        <end position="470"/>
    </location>
</feature>
<feature type="transmembrane region" description="Helical" evidence="7">
    <location>
        <begin position="85"/>
        <end position="104"/>
    </location>
</feature>
<dbReference type="EMBL" id="BSFF01000003">
    <property type="protein sequence ID" value="GLK56265.1"/>
    <property type="molecule type" value="Genomic_DNA"/>
</dbReference>
<gene>
    <name evidence="9" type="ORF">GCM10008170_22840</name>
    <name evidence="10" type="ORF">JOD31_002302</name>
</gene>
<evidence type="ECO:0000313" key="12">
    <source>
        <dbReference type="Proteomes" id="UP001143400"/>
    </source>
</evidence>
<reference evidence="10 11" key="2">
    <citation type="submission" date="2021-01" db="EMBL/GenBank/DDBJ databases">
        <title>Genomic Encyclopedia of Type Strains, Phase IV (KMG-IV): sequencing the most valuable type-strain genomes for metagenomic binning, comparative biology and taxonomic classification.</title>
        <authorList>
            <person name="Goeker M."/>
        </authorList>
    </citation>
    <scope>NUCLEOTIDE SEQUENCE [LARGE SCALE GENOMIC DNA]</scope>
    <source>
        <strain evidence="10 11">DSM 6130</strain>
    </source>
</reference>
<dbReference type="PROSITE" id="PS50850">
    <property type="entry name" value="MFS"/>
    <property type="match status" value="1"/>
</dbReference>
<dbReference type="PANTHER" id="PTHR23501">
    <property type="entry name" value="MAJOR FACILITATOR SUPERFAMILY"/>
    <property type="match status" value="1"/>
</dbReference>
<dbReference type="GO" id="GO:0005886">
    <property type="term" value="C:plasma membrane"/>
    <property type="evidence" value="ECO:0007669"/>
    <property type="project" value="UniProtKB-SubCell"/>
</dbReference>
<proteinExistence type="predicted"/>
<feature type="transmembrane region" description="Helical" evidence="7">
    <location>
        <begin position="238"/>
        <end position="260"/>
    </location>
</feature>
<dbReference type="Gene3D" id="1.20.1720.10">
    <property type="entry name" value="Multidrug resistance protein D"/>
    <property type="match status" value="1"/>
</dbReference>
<evidence type="ECO:0000256" key="2">
    <source>
        <dbReference type="ARBA" id="ARBA00022448"/>
    </source>
</evidence>
<dbReference type="InterPro" id="IPR020846">
    <property type="entry name" value="MFS_dom"/>
</dbReference>
<keyword evidence="3" id="KW-1003">Cell membrane</keyword>
<sequence length="486" mass="49879">MDGSRPPADVPIDDRRRRQIIVGVLTAMLLAALDQTIVAPAMTTIGETLGHAEYLPWVVSAYLVTATAVTPLYGKLADVYGRHPVIIAAVSIFMAASVVCALAPNLPVLIAGRALQGLGGGGLMALAQTVIGDIVPPKQRGNYAAYISGMWAVSGVAGPIVGGAFAEHLHWSLIFWVNIPLGLAALFVMNAPLRDLPFRPKSHRLDVAGAGLVVAATSLAMLALSIGRTSGDWSSPAVLGLAAAAAVGAVLFAVRLWTFAEPLIPLGVLKDPVVAFGVATVFFGVLGHLGLSTLVPIYFETIAGFRPDIAALGLVGLAIGTVLGAMTAARFLVKARRYKAPAMAGLSLAIVMLAALAATLDLRSFWLSEALLCVYGFGVGTMFPTTTVSVQNAVGRHDLGAATALLAFMRSLGSAAGVAILGAAVLGAGLGPEEGGAAARGVAIDPANFRIAFFIAIGTTAVALACLVAMPRRPLRDTLDPVSVES</sequence>
<feature type="transmembrane region" description="Helical" evidence="7">
    <location>
        <begin position="365"/>
        <end position="383"/>
    </location>
</feature>
<evidence type="ECO:0000256" key="3">
    <source>
        <dbReference type="ARBA" id="ARBA00022475"/>
    </source>
</evidence>
<dbReference type="Proteomes" id="UP000758856">
    <property type="component" value="Unassembled WGS sequence"/>
</dbReference>
<comment type="subcellular location">
    <subcellularLocation>
        <location evidence="1">Cell membrane</location>
        <topology evidence="1">Multi-pass membrane protein</topology>
    </subcellularLocation>
</comment>
<evidence type="ECO:0000256" key="6">
    <source>
        <dbReference type="ARBA" id="ARBA00023136"/>
    </source>
</evidence>